<sequence length="421" mass="47561">MILLDANQSTVVITSVVVFLLVILLLVSLLLYVKKKLTPEGKVKVAINQGDQLIETDPGATLLSTLGNEKILLPSACGGGGTCGMCRLQVDSGAGSILPTETGFFTRKEQADNWRLACQVKVKEDMDIRIPQEVMGVKKWECEVVSNDNVATYIKEFVVKLPEGETLDFQSGGYIQIDVPKCEVDFSKFDISEEYKPEWNQHNMFDLKMVNPEPTFRAYSMANHPAEGNIIMLNIRIATPPFDRVNGGFQKINPGICSSYIYSLKPGDKITISGPYGEFFLHDNDQERMFIGGGAGMAPMRSHLFHIFNTVKDTSRKVTFWYGARSSREVFYYEQFREIEKNFPNFEFHLALSDPQPEDNWDGPTGFIHNVIYENYLRNHEAPEDITYYMCGPPIMNSSVENMLFDLGVEKENIHFDDFGS</sequence>
<evidence type="ECO:0000313" key="2">
    <source>
        <dbReference type="Proteomes" id="UP000826212"/>
    </source>
</evidence>
<protein>
    <submittedName>
        <fullName evidence="1">NADH:ubiquinone reductase (Na(+)-transporting) subunit F</fullName>
    </submittedName>
</protein>
<dbReference type="EMBL" id="CP081303">
    <property type="protein sequence ID" value="QZE14432.1"/>
    <property type="molecule type" value="Genomic_DNA"/>
</dbReference>
<reference evidence="1" key="1">
    <citation type="submission" date="2021-08" db="EMBL/GenBank/DDBJ databases">
        <title>Novel anaerobic bacterium isolated from sea squirt in East Sea, Republic of Korea.</title>
        <authorList>
            <person name="Nguyen T.H."/>
            <person name="Li Z."/>
            <person name="Lee Y.-J."/>
            <person name="Ko J."/>
            <person name="Kim S.-G."/>
        </authorList>
    </citation>
    <scope>NUCLEOTIDE SEQUENCE</scope>
    <source>
        <strain evidence="1">KCTC 25031</strain>
    </source>
</reference>
<name>A0AC61NN73_9BACT</name>
<accession>A0AC61NN73</accession>
<dbReference type="Proteomes" id="UP000826212">
    <property type="component" value="Chromosome"/>
</dbReference>
<proteinExistence type="predicted"/>
<organism evidence="1 2">
    <name type="scientific">Halosquirtibacter laminarini</name>
    <dbReference type="NCBI Taxonomy" id="3374600"/>
    <lineage>
        <taxon>Bacteria</taxon>
        <taxon>Pseudomonadati</taxon>
        <taxon>Bacteroidota</taxon>
        <taxon>Bacteroidia</taxon>
        <taxon>Marinilabiliales</taxon>
        <taxon>Prolixibacteraceae</taxon>
        <taxon>Halosquirtibacter</taxon>
    </lineage>
</organism>
<gene>
    <name evidence="1" type="primary">nqrF</name>
    <name evidence="1" type="ORF">K4L44_00775</name>
</gene>
<keyword evidence="2" id="KW-1185">Reference proteome</keyword>
<evidence type="ECO:0000313" key="1">
    <source>
        <dbReference type="EMBL" id="QZE14432.1"/>
    </source>
</evidence>